<dbReference type="GO" id="GO:0000244">
    <property type="term" value="P:spliceosomal tri-snRNP complex assembly"/>
    <property type="evidence" value="ECO:0007669"/>
    <property type="project" value="TreeGrafter"/>
</dbReference>
<dbReference type="GO" id="GO:0030620">
    <property type="term" value="F:U2 snRNA binding"/>
    <property type="evidence" value="ECO:0007669"/>
    <property type="project" value="TreeGrafter"/>
</dbReference>
<dbReference type="GO" id="GO:0071013">
    <property type="term" value="C:catalytic step 2 spliceosome"/>
    <property type="evidence" value="ECO:0007669"/>
    <property type="project" value="TreeGrafter"/>
</dbReference>
<dbReference type="Pfam" id="PF12134">
    <property type="entry name" value="PRP8_domainIV"/>
    <property type="match status" value="1"/>
</dbReference>
<proteinExistence type="predicted"/>
<dbReference type="Pfam" id="PF08084">
    <property type="entry name" value="PROCT"/>
    <property type="match status" value="1"/>
</dbReference>
<evidence type="ECO:0000259" key="1">
    <source>
        <dbReference type="PROSITE" id="PS50249"/>
    </source>
</evidence>
<dbReference type="InterPro" id="IPR012984">
    <property type="entry name" value="PROCT"/>
</dbReference>
<dbReference type="CDD" id="cd08056">
    <property type="entry name" value="MPN_PRP8"/>
    <property type="match status" value="1"/>
</dbReference>
<dbReference type="PANTHER" id="PTHR11140">
    <property type="entry name" value="PRE-MRNA SPLICING FACTOR PRP8"/>
    <property type="match status" value="1"/>
</dbReference>
<dbReference type="GO" id="GO:0008237">
    <property type="term" value="F:metallopeptidase activity"/>
    <property type="evidence" value="ECO:0007669"/>
    <property type="project" value="InterPro"/>
</dbReference>
<dbReference type="Gene3D" id="1.20.80.40">
    <property type="match status" value="1"/>
</dbReference>
<dbReference type="GO" id="GO:0030623">
    <property type="term" value="F:U5 snRNA binding"/>
    <property type="evidence" value="ECO:0007669"/>
    <property type="project" value="TreeGrafter"/>
</dbReference>
<evidence type="ECO:0000313" key="2">
    <source>
        <dbReference type="EMBL" id="KAK9690401.1"/>
    </source>
</evidence>
<sequence length="468" mass="53465">MLDPLEVHLLDFPNIVIKGSELQLPFQACLKIEKFGDLILKATEPQMVLFNIYDDWLKSISSYTAFSRLILILRALHVNNEKAKMLLKPDRTVVTEAHHIWPSLSDDQWMKVEVALRDLILSDYAKKNNVNTSALTQSEIRDIILGAEITPPSQQRQQIADINNQAKATSQLTAVTTKTTNVHGEELIVSTTSPYEQEKFSSKTDWRVRAISATNLYLRVNHIYVNSEDIKETGYTYIMPKNILKKFICIADLRTQIAGYLYGISPPDNPQVKEIRCIAMPPQLGTHQQVNLPLQLPEHDFLNDLEPLGWMHTQPNELPQLSAQDVTNHARILENNKQWDGEKCIILTCSFTPGSCSLTAYKLTPSGYEWARAQKDTGTGLHGYLPTHSEKVQMLLSDRFLGFYMVPDSSPWNYNFMGAKHTPSLKYGVKLGTPKEYYHEEHRPTHYLEFIKMEEGDTVEVEREDKFS</sequence>
<dbReference type="AlphaFoldDB" id="A0AAW1IKT8"/>
<reference evidence="2" key="1">
    <citation type="submission" date="2024-03" db="EMBL/GenBank/DDBJ databases">
        <title>WGS assembly of Saponaria officinalis var. Norfolk2.</title>
        <authorList>
            <person name="Jenkins J."/>
            <person name="Shu S."/>
            <person name="Grimwood J."/>
            <person name="Barry K."/>
            <person name="Goodstein D."/>
            <person name="Schmutz J."/>
            <person name="Leebens-Mack J."/>
            <person name="Osbourn A."/>
        </authorList>
    </citation>
    <scope>NUCLEOTIDE SEQUENCE [LARGE SCALE GENOMIC DNA]</scope>
    <source>
        <strain evidence="2">JIC</strain>
    </source>
</reference>
<dbReference type="InterPro" id="IPR021983">
    <property type="entry name" value="PRP8_domainIV"/>
</dbReference>
<organism evidence="2 3">
    <name type="scientific">Saponaria officinalis</name>
    <name type="common">Common soapwort</name>
    <name type="synonym">Lychnis saponaria</name>
    <dbReference type="NCBI Taxonomy" id="3572"/>
    <lineage>
        <taxon>Eukaryota</taxon>
        <taxon>Viridiplantae</taxon>
        <taxon>Streptophyta</taxon>
        <taxon>Embryophyta</taxon>
        <taxon>Tracheophyta</taxon>
        <taxon>Spermatophyta</taxon>
        <taxon>Magnoliopsida</taxon>
        <taxon>eudicotyledons</taxon>
        <taxon>Gunneridae</taxon>
        <taxon>Pentapetalae</taxon>
        <taxon>Caryophyllales</taxon>
        <taxon>Caryophyllaceae</taxon>
        <taxon>Caryophylleae</taxon>
        <taxon>Saponaria</taxon>
    </lineage>
</organism>
<gene>
    <name evidence="2" type="ORF">RND81_09G125300</name>
</gene>
<dbReference type="FunFam" id="1.20.80.40:FF:000001">
    <property type="entry name" value="Pre-mRNA-processing-splicing factor 8"/>
    <property type="match status" value="1"/>
</dbReference>
<dbReference type="GO" id="GO:0030619">
    <property type="term" value="F:U1 snRNA binding"/>
    <property type="evidence" value="ECO:0007669"/>
    <property type="project" value="TreeGrafter"/>
</dbReference>
<dbReference type="InterPro" id="IPR037518">
    <property type="entry name" value="MPN"/>
</dbReference>
<dbReference type="InterPro" id="IPR000555">
    <property type="entry name" value="JAMM/MPN+_dom"/>
</dbReference>
<dbReference type="SUPFAM" id="SSF53098">
    <property type="entry name" value="Ribonuclease H-like"/>
    <property type="match status" value="1"/>
</dbReference>
<dbReference type="Gene3D" id="3.40.140.10">
    <property type="entry name" value="Cytidine Deaminase, domain 2"/>
    <property type="match status" value="1"/>
</dbReference>
<accession>A0AAW1IKT8</accession>
<dbReference type="GO" id="GO:0005682">
    <property type="term" value="C:U5 snRNP"/>
    <property type="evidence" value="ECO:0007669"/>
    <property type="project" value="TreeGrafter"/>
</dbReference>
<dbReference type="Proteomes" id="UP001443914">
    <property type="component" value="Unassembled WGS sequence"/>
</dbReference>
<comment type="caution">
    <text evidence="2">The sequence shown here is derived from an EMBL/GenBank/DDBJ whole genome shotgun (WGS) entry which is preliminary data.</text>
</comment>
<dbReference type="EMBL" id="JBDFQZ010000009">
    <property type="protein sequence ID" value="KAK9690401.1"/>
    <property type="molecule type" value="Genomic_DNA"/>
</dbReference>
<protein>
    <recommendedName>
        <fullName evidence="1">MPN domain-containing protein</fullName>
    </recommendedName>
</protein>
<name>A0AAW1IKT8_SAPOF</name>
<dbReference type="Pfam" id="PF01398">
    <property type="entry name" value="JAB"/>
    <property type="match status" value="1"/>
</dbReference>
<dbReference type="GO" id="GO:0097157">
    <property type="term" value="F:pre-mRNA intronic binding"/>
    <property type="evidence" value="ECO:0007669"/>
    <property type="project" value="TreeGrafter"/>
</dbReference>
<dbReference type="SMART" id="SM00232">
    <property type="entry name" value="JAB_MPN"/>
    <property type="match status" value="1"/>
</dbReference>
<dbReference type="PANTHER" id="PTHR11140:SF0">
    <property type="entry name" value="PRE-MRNA-PROCESSING-SPLICING FACTOR 8"/>
    <property type="match status" value="1"/>
</dbReference>
<dbReference type="InterPro" id="IPR027652">
    <property type="entry name" value="PRP8"/>
</dbReference>
<dbReference type="InterPro" id="IPR012337">
    <property type="entry name" value="RNaseH-like_sf"/>
</dbReference>
<dbReference type="GO" id="GO:0017070">
    <property type="term" value="F:U6 snRNA binding"/>
    <property type="evidence" value="ECO:0007669"/>
    <property type="project" value="TreeGrafter"/>
</dbReference>
<dbReference type="Gene3D" id="3.30.420.230">
    <property type="match status" value="1"/>
</dbReference>
<dbReference type="FunFam" id="3.40.140.10:FF:000002">
    <property type="entry name" value="Pre-mRNA-processing-splicing factor 8"/>
    <property type="match status" value="1"/>
</dbReference>
<dbReference type="PROSITE" id="PS50249">
    <property type="entry name" value="MPN"/>
    <property type="match status" value="1"/>
</dbReference>
<dbReference type="InterPro" id="IPR043173">
    <property type="entry name" value="Prp8_domainIV_fingers"/>
</dbReference>
<evidence type="ECO:0000313" key="3">
    <source>
        <dbReference type="Proteomes" id="UP001443914"/>
    </source>
</evidence>
<feature type="domain" description="MPN" evidence="1">
    <location>
        <begin position="236"/>
        <end position="367"/>
    </location>
</feature>
<keyword evidence="3" id="KW-1185">Reference proteome</keyword>
<dbReference type="InterPro" id="IPR043172">
    <property type="entry name" value="Prp8_domainIV_palm"/>
</dbReference>